<feature type="domain" description="Cytochrome C Planctomycete-type" evidence="4">
    <location>
        <begin position="43"/>
        <end position="98"/>
    </location>
</feature>
<dbReference type="Pfam" id="PF07583">
    <property type="entry name" value="PSCyt2"/>
    <property type="match status" value="1"/>
</dbReference>
<evidence type="ECO:0000259" key="2">
    <source>
        <dbReference type="Pfam" id="PF07583"/>
    </source>
</evidence>
<dbReference type="AlphaFoldDB" id="A0A7W7YMP1"/>
<dbReference type="SUPFAM" id="SSF46626">
    <property type="entry name" value="Cytochrome c"/>
    <property type="match status" value="1"/>
</dbReference>
<comment type="caution">
    <text evidence="5">The sequence shown here is derived from an EMBL/GenBank/DDBJ whole genome shotgun (WGS) entry which is preliminary data.</text>
</comment>
<dbReference type="InterPro" id="IPR036909">
    <property type="entry name" value="Cyt_c-like_dom_sf"/>
</dbReference>
<name>A0A7W7YMP1_9BACT</name>
<protein>
    <recommendedName>
        <fullName evidence="7">Planctomycete cytochrome C</fullName>
    </recommendedName>
</protein>
<dbReference type="Pfam" id="PF07635">
    <property type="entry name" value="PSCyt1"/>
    <property type="match status" value="1"/>
</dbReference>
<dbReference type="GO" id="GO:0020037">
    <property type="term" value="F:heme binding"/>
    <property type="evidence" value="ECO:0007669"/>
    <property type="project" value="InterPro"/>
</dbReference>
<accession>A0A7W7YMP1</accession>
<dbReference type="PANTHER" id="PTHR35889">
    <property type="entry name" value="CYCLOINULO-OLIGOSACCHARIDE FRUCTANOTRANSFERASE-RELATED"/>
    <property type="match status" value="1"/>
</dbReference>
<evidence type="ECO:0008006" key="7">
    <source>
        <dbReference type="Google" id="ProtNLM"/>
    </source>
</evidence>
<evidence type="ECO:0000313" key="6">
    <source>
        <dbReference type="Proteomes" id="UP000534294"/>
    </source>
</evidence>
<dbReference type="InterPro" id="IPR022655">
    <property type="entry name" value="DUF1553"/>
</dbReference>
<dbReference type="Proteomes" id="UP000534294">
    <property type="component" value="Unassembled WGS sequence"/>
</dbReference>
<feature type="domain" description="DUF1549" evidence="2">
    <location>
        <begin position="147"/>
        <end position="348"/>
    </location>
</feature>
<feature type="domain" description="DUF1553" evidence="3">
    <location>
        <begin position="583"/>
        <end position="819"/>
    </location>
</feature>
<dbReference type="EMBL" id="JACHIF010000007">
    <property type="protein sequence ID" value="MBB5039026.1"/>
    <property type="molecule type" value="Genomic_DNA"/>
</dbReference>
<dbReference type="Pfam" id="PF07587">
    <property type="entry name" value="PSD1"/>
    <property type="match status" value="1"/>
</dbReference>
<sequence>MNFSALAHISKRFAALIGLCTFSATPAEVDYLKDIKPLLQERCYACHGALKQKAGLRIDTVALMKKGGDEGNAVARDHALILERVTTQDLHERMPPEGEGAALTAQQVELLQSWILAGAPGPVDEEPEMDPGQHWAYHLPLSAGASLDALISERLRSLDIKPQASASPEIWLRRVYLDLIGLPPTPSQIEAFIQQDKPGGAARMKVVDQLLASPQYGERWGRHFMDIWRYSDWYGLGNQLRHSQKHLWHWRDWIIESLNADKGYDEMIIQMLAADELAPDDRDNLRATGFLARSYYLFNRTTWLDETVEHTCRSFLGLTMQCVKCHDHKYDPIEHGEYYRLRAVFEPMHVRLDPWPGEIDLERNGLPRVFDLHLDRPTYRHVRGDEKNEDRSVVQRPGVPKILGGSQYQPVSQALPINSVRPALLPFVLQDHLSQANLELVGATRNMKSAKPAFKILAEKTLAVAEARPVMLRAVHAAESSPTNKKLAAEAALADANFQLAIAEQFLIKAENDPSLIHKDNQKKTAAMKRLDAARAELKKAQERVANPGVVYAPIHATLKAQEGPDDPKNKEVQTYPESSSGRRLALGRWIASPQNPLTARVLVNHVWLRHFGSALVADVSDFGRRSSKPLHQDVLDTLAVRLMDRGWSLKQLHREMVLSELYARSSSSVGVAAKTVEKDPDNTCYWRMNPRRMESQVIRDSLLSLAGKLDFSQGGATLDPVTMETSCRRSLYFNQTADTEHRFLAMFDNANVLDCYRREESIVPQQALALANSQLSHDCATALMQKLAGLDDRDFIREAFVRVLGRQPDDGEQKTCLESLSSLRRELFLQALFNHNDFVTLR</sequence>
<dbReference type="PANTHER" id="PTHR35889:SF3">
    <property type="entry name" value="F-BOX DOMAIN-CONTAINING PROTEIN"/>
    <property type="match status" value="1"/>
</dbReference>
<keyword evidence="6" id="KW-1185">Reference proteome</keyword>
<gene>
    <name evidence="5" type="ORF">HNQ64_003295</name>
</gene>
<dbReference type="InterPro" id="IPR011444">
    <property type="entry name" value="DUF1549"/>
</dbReference>
<evidence type="ECO:0000256" key="1">
    <source>
        <dbReference type="SAM" id="MobiDB-lite"/>
    </source>
</evidence>
<organism evidence="5 6">
    <name type="scientific">Prosthecobacter dejongeii</name>
    <dbReference type="NCBI Taxonomy" id="48465"/>
    <lineage>
        <taxon>Bacteria</taxon>
        <taxon>Pseudomonadati</taxon>
        <taxon>Verrucomicrobiota</taxon>
        <taxon>Verrucomicrobiia</taxon>
        <taxon>Verrucomicrobiales</taxon>
        <taxon>Verrucomicrobiaceae</taxon>
        <taxon>Prosthecobacter</taxon>
    </lineage>
</organism>
<evidence type="ECO:0000313" key="5">
    <source>
        <dbReference type="EMBL" id="MBB5039026.1"/>
    </source>
</evidence>
<dbReference type="InterPro" id="IPR011429">
    <property type="entry name" value="Cyt_c_Planctomycete-type"/>
</dbReference>
<proteinExistence type="predicted"/>
<evidence type="ECO:0000259" key="4">
    <source>
        <dbReference type="Pfam" id="PF07635"/>
    </source>
</evidence>
<dbReference type="RefSeq" id="WP_184210382.1">
    <property type="nucleotide sequence ID" value="NZ_JACHIF010000007.1"/>
</dbReference>
<evidence type="ECO:0000259" key="3">
    <source>
        <dbReference type="Pfam" id="PF07587"/>
    </source>
</evidence>
<reference evidence="5 6" key="1">
    <citation type="submission" date="2020-08" db="EMBL/GenBank/DDBJ databases">
        <title>Genomic Encyclopedia of Type Strains, Phase IV (KMG-IV): sequencing the most valuable type-strain genomes for metagenomic binning, comparative biology and taxonomic classification.</title>
        <authorList>
            <person name="Goeker M."/>
        </authorList>
    </citation>
    <scope>NUCLEOTIDE SEQUENCE [LARGE SCALE GENOMIC DNA]</scope>
    <source>
        <strain evidence="5 6">DSM 12251</strain>
    </source>
</reference>
<feature type="region of interest" description="Disordered" evidence="1">
    <location>
        <begin position="560"/>
        <end position="580"/>
    </location>
</feature>
<dbReference type="GO" id="GO:0009055">
    <property type="term" value="F:electron transfer activity"/>
    <property type="evidence" value="ECO:0007669"/>
    <property type="project" value="InterPro"/>
</dbReference>